<accession>A0A1X6Z510</accession>
<organism evidence="1 2">
    <name type="scientific">Ruegeria meonggei</name>
    <dbReference type="NCBI Taxonomy" id="1446476"/>
    <lineage>
        <taxon>Bacteria</taxon>
        <taxon>Pseudomonadati</taxon>
        <taxon>Pseudomonadota</taxon>
        <taxon>Alphaproteobacteria</taxon>
        <taxon>Rhodobacterales</taxon>
        <taxon>Roseobacteraceae</taxon>
        <taxon>Ruegeria</taxon>
    </lineage>
</organism>
<proteinExistence type="predicted"/>
<dbReference type="AlphaFoldDB" id="A0A1X6Z510"/>
<dbReference type="EMBL" id="FWFP01000004">
    <property type="protein sequence ID" value="SLN40326.1"/>
    <property type="molecule type" value="Genomic_DNA"/>
</dbReference>
<reference evidence="2" key="1">
    <citation type="submission" date="2017-03" db="EMBL/GenBank/DDBJ databases">
        <authorList>
            <person name="Rodrigo-Torres L."/>
            <person name="Arahal R.D."/>
            <person name="Lucena T."/>
        </authorList>
    </citation>
    <scope>NUCLEOTIDE SEQUENCE [LARGE SCALE GENOMIC DNA]</scope>
    <source>
        <strain evidence="2">CECT 8411</strain>
    </source>
</reference>
<dbReference type="Proteomes" id="UP000193778">
    <property type="component" value="Unassembled WGS sequence"/>
</dbReference>
<gene>
    <name evidence="1" type="ORF">RUM8411_01815</name>
</gene>
<evidence type="ECO:0000313" key="2">
    <source>
        <dbReference type="Proteomes" id="UP000193778"/>
    </source>
</evidence>
<keyword evidence="2" id="KW-1185">Reference proteome</keyword>
<name>A0A1X6Z510_9RHOB</name>
<protein>
    <submittedName>
        <fullName evidence="1">Uncharacterized protein</fullName>
    </submittedName>
</protein>
<evidence type="ECO:0000313" key="1">
    <source>
        <dbReference type="EMBL" id="SLN40326.1"/>
    </source>
</evidence>
<sequence>MPKIDELRGQELLYAVVCARRGIRNFGLIPDSGAVAERAPAPPITDHADGPFLPLIKNRHRCSAARQRRHSLQAQSRKVNEVGYAGQSGLVQLRLLLTQKAGARLARFVLRRSRLHRTGHSPVLTSPGSKLNCRDPHDAVDVNPRSCGKASALPYSFRISMTSCPASGDIRRESRIYPRFCRNY</sequence>